<dbReference type="InterPro" id="IPR027485">
    <property type="entry name" value="AMMECR1_N"/>
</dbReference>
<dbReference type="InterPro" id="IPR023473">
    <property type="entry name" value="AMMECR1"/>
</dbReference>
<sequence>MSLVYTIFVPHPPLLVPEVGKGEERKCQASLDSYREISNRIAQAGVETVILVSPHAPLVKDGMTLVVDDNIQGNFAQFGAPQVSLSLATDPLVIEQFQKLSGVIPIQGSIDHGAFVPLYFLQKAGWKGKVVLLGMPLEQPEDYGLRIGQILEELPGRYALVASGDLSHRLREDGPYGFDSAGPEFDQFIVKTLQRDTRKIADLPADLVEEAGECGYRSLLLALAAKEGAPEVLSYEGPFGVGYLVADLYHSSPLPQWARRCLSAYLEKGEQGVLDLPAPLTSEFSVRGGCFVTLKQGGNLRGCIGTTEPWQENLALEIQHNAIAAGTQDPRFRPVRGEELDSLSFTVDVLGELEKIDGPEELDPWRYGVVVRQRGKSGLLLPHLEGVDTVAEQISIAQQKAGIYEGSVELWRFEVKRHYE</sequence>
<dbReference type="PANTHER" id="PTHR13016">
    <property type="entry name" value="AMMECR1 HOMOLOG"/>
    <property type="match status" value="1"/>
</dbReference>
<reference evidence="3" key="1">
    <citation type="submission" date="2016-10" db="EMBL/GenBank/DDBJ databases">
        <authorList>
            <person name="Varghese N."/>
            <person name="Submissions S."/>
        </authorList>
    </citation>
    <scope>NUCLEOTIDE SEQUENCE [LARGE SCALE GENOMIC DNA]</scope>
    <source>
        <strain evidence="3">DSM 8344</strain>
    </source>
</reference>
<dbReference type="PANTHER" id="PTHR13016:SF0">
    <property type="entry name" value="AMME SYNDROME CANDIDATE GENE 1 PROTEIN"/>
    <property type="match status" value="1"/>
</dbReference>
<dbReference type="GO" id="GO:0016702">
    <property type="term" value="F:oxidoreductase activity, acting on single donors with incorporation of molecular oxygen, incorporation of two atoms of oxygen"/>
    <property type="evidence" value="ECO:0007669"/>
    <property type="project" value="UniProtKB-ARBA"/>
</dbReference>
<dbReference type="PROSITE" id="PS51112">
    <property type="entry name" value="AMMECR1"/>
    <property type="match status" value="1"/>
</dbReference>
<proteinExistence type="predicted"/>
<dbReference type="Pfam" id="PF02900">
    <property type="entry name" value="LigB"/>
    <property type="match status" value="1"/>
</dbReference>
<dbReference type="OrthoDB" id="159752at2"/>
<dbReference type="EMBL" id="FNCP01000002">
    <property type="protein sequence ID" value="SDG28874.1"/>
    <property type="molecule type" value="Genomic_DNA"/>
</dbReference>
<dbReference type="InterPro" id="IPR027623">
    <property type="entry name" value="AmmeMemoSam_A"/>
</dbReference>
<gene>
    <name evidence="2" type="ORF">SAMN05443529_10251</name>
</gene>
<dbReference type="InterPro" id="IPR036071">
    <property type="entry name" value="AMMECR1_dom_sf"/>
</dbReference>
<dbReference type="Gene3D" id="3.40.830.10">
    <property type="entry name" value="LigB-like"/>
    <property type="match status" value="1"/>
</dbReference>
<dbReference type="NCBIfam" id="TIGR04335">
    <property type="entry name" value="AmmeMemoSam_A"/>
    <property type="match status" value="1"/>
</dbReference>
<dbReference type="InterPro" id="IPR002733">
    <property type="entry name" value="AMMECR1_domain"/>
</dbReference>
<dbReference type="RefSeq" id="WP_092329901.1">
    <property type="nucleotide sequence ID" value="NZ_FNCP01000002.1"/>
</dbReference>
<protein>
    <recommendedName>
        <fullName evidence="1">AMMECR1 domain-containing protein</fullName>
    </recommendedName>
</protein>
<dbReference type="Gene3D" id="3.30.700.20">
    <property type="entry name" value="Hypothetical protein ph0010, domain 1"/>
    <property type="match status" value="1"/>
</dbReference>
<accession>A0A1G7T1I4</accession>
<feature type="domain" description="AMMECR1" evidence="1">
    <location>
        <begin position="249"/>
        <end position="420"/>
    </location>
</feature>
<dbReference type="Pfam" id="PF01871">
    <property type="entry name" value="AMMECR1"/>
    <property type="match status" value="1"/>
</dbReference>
<name>A0A1G7T1I4_9FIRM</name>
<dbReference type="InterPro" id="IPR004183">
    <property type="entry name" value="Xdiol_dOase_suB"/>
</dbReference>
<evidence type="ECO:0000313" key="3">
    <source>
        <dbReference type="Proteomes" id="UP000198656"/>
    </source>
</evidence>
<evidence type="ECO:0000259" key="1">
    <source>
        <dbReference type="PROSITE" id="PS51112"/>
    </source>
</evidence>
<organism evidence="2 3">
    <name type="scientific">Desulfosporosinus hippei DSM 8344</name>
    <dbReference type="NCBI Taxonomy" id="1121419"/>
    <lineage>
        <taxon>Bacteria</taxon>
        <taxon>Bacillati</taxon>
        <taxon>Bacillota</taxon>
        <taxon>Clostridia</taxon>
        <taxon>Eubacteriales</taxon>
        <taxon>Desulfitobacteriaceae</taxon>
        <taxon>Desulfosporosinus</taxon>
    </lineage>
</organism>
<dbReference type="CDD" id="cd07951">
    <property type="entry name" value="ED_3B_N_AMMECR1"/>
    <property type="match status" value="1"/>
</dbReference>
<dbReference type="GO" id="GO:0008198">
    <property type="term" value="F:ferrous iron binding"/>
    <property type="evidence" value="ECO:0007669"/>
    <property type="project" value="InterPro"/>
</dbReference>
<evidence type="ECO:0000313" key="2">
    <source>
        <dbReference type="EMBL" id="SDG28874.1"/>
    </source>
</evidence>
<keyword evidence="3" id="KW-1185">Reference proteome</keyword>
<dbReference type="AlphaFoldDB" id="A0A1G7T1I4"/>
<dbReference type="Proteomes" id="UP000198656">
    <property type="component" value="Unassembled WGS sequence"/>
</dbReference>
<dbReference type="STRING" id="1121419.SAMN05443529_10251"/>
<dbReference type="SUPFAM" id="SSF53213">
    <property type="entry name" value="LigB-like"/>
    <property type="match status" value="1"/>
</dbReference>
<dbReference type="SUPFAM" id="SSF143447">
    <property type="entry name" value="AMMECR1-like"/>
    <property type="match status" value="1"/>
</dbReference>